<reference evidence="1 2" key="1">
    <citation type="submission" date="2019-12" db="EMBL/GenBank/DDBJ databases">
        <authorList>
            <person name="Scholz U."/>
            <person name="Mascher M."/>
            <person name="Fiebig A."/>
        </authorList>
    </citation>
    <scope>NUCLEOTIDE SEQUENCE</scope>
</reference>
<dbReference type="AlphaFoldDB" id="A0A7I8IW87"/>
<dbReference type="EMBL" id="LR743593">
    <property type="protein sequence ID" value="CAA2622599.1"/>
    <property type="molecule type" value="Genomic_DNA"/>
</dbReference>
<sequence>MIAENNPVWPNLQLEGATLLASDCQLVPQFRVITCHPVLDPLIHMAATSPAPATFVTSTNSK</sequence>
<organism evidence="1">
    <name type="scientific">Spirodela intermedia</name>
    <name type="common">Intermediate duckweed</name>
    <dbReference type="NCBI Taxonomy" id="51605"/>
    <lineage>
        <taxon>Eukaryota</taxon>
        <taxon>Viridiplantae</taxon>
        <taxon>Streptophyta</taxon>
        <taxon>Embryophyta</taxon>
        <taxon>Tracheophyta</taxon>
        <taxon>Spermatophyta</taxon>
        <taxon>Magnoliopsida</taxon>
        <taxon>Liliopsida</taxon>
        <taxon>Araceae</taxon>
        <taxon>Lemnoideae</taxon>
        <taxon>Spirodela</taxon>
    </lineage>
</organism>
<dbReference type="EMBL" id="CACRZD030000006">
    <property type="protein sequence ID" value="CAA6662238.1"/>
    <property type="molecule type" value="Genomic_DNA"/>
</dbReference>
<proteinExistence type="predicted"/>
<gene>
    <name evidence="1" type="ORF">SI7747_06008631</name>
</gene>
<evidence type="ECO:0000313" key="2">
    <source>
        <dbReference type="Proteomes" id="UP001189122"/>
    </source>
</evidence>
<keyword evidence="2" id="KW-1185">Reference proteome</keyword>
<accession>A0A7I8IW87</accession>
<name>A0A7I8IW87_SPIIN</name>
<evidence type="ECO:0000313" key="1">
    <source>
        <dbReference type="EMBL" id="CAA2622599.1"/>
    </source>
</evidence>
<dbReference type="Proteomes" id="UP001189122">
    <property type="component" value="Unassembled WGS sequence"/>
</dbReference>
<protein>
    <submittedName>
        <fullName evidence="1">Uncharacterized protein</fullName>
    </submittedName>
</protein>